<keyword evidence="2 5" id="KW-0812">Transmembrane</keyword>
<keyword evidence="3 5" id="KW-1133">Transmembrane helix</keyword>
<organism evidence="6 7">
    <name type="scientific">Aspergillus novofumigatus (strain IBT 16806)</name>
    <dbReference type="NCBI Taxonomy" id="1392255"/>
    <lineage>
        <taxon>Eukaryota</taxon>
        <taxon>Fungi</taxon>
        <taxon>Dikarya</taxon>
        <taxon>Ascomycota</taxon>
        <taxon>Pezizomycotina</taxon>
        <taxon>Eurotiomycetes</taxon>
        <taxon>Eurotiomycetidae</taxon>
        <taxon>Eurotiales</taxon>
        <taxon>Aspergillaceae</taxon>
        <taxon>Aspergillus</taxon>
        <taxon>Aspergillus subgen. Fumigati</taxon>
    </lineage>
</organism>
<feature type="transmembrane region" description="Helical" evidence="5">
    <location>
        <begin position="48"/>
        <end position="67"/>
    </location>
</feature>
<proteinExistence type="predicted"/>
<evidence type="ECO:0000256" key="4">
    <source>
        <dbReference type="ARBA" id="ARBA00023136"/>
    </source>
</evidence>
<comment type="subcellular location">
    <subcellularLocation>
        <location evidence="1">Membrane</location>
        <topology evidence="1">Multi-pass membrane protein</topology>
    </subcellularLocation>
</comment>
<dbReference type="VEuPathDB" id="FungiDB:P174DRAFT_495394"/>
<accession>A0A2I1C0H6</accession>
<dbReference type="InterPro" id="IPR036259">
    <property type="entry name" value="MFS_trans_sf"/>
</dbReference>
<dbReference type="PANTHER" id="PTHR23501">
    <property type="entry name" value="MAJOR FACILITATOR SUPERFAMILY"/>
    <property type="match status" value="1"/>
</dbReference>
<comment type="caution">
    <text evidence="6">The sequence shown here is derived from an EMBL/GenBank/DDBJ whole genome shotgun (WGS) entry which is preliminary data.</text>
</comment>
<feature type="non-terminal residue" evidence="6">
    <location>
        <position position="328"/>
    </location>
</feature>
<feature type="transmembrane region" description="Helical" evidence="5">
    <location>
        <begin position="294"/>
        <end position="312"/>
    </location>
</feature>
<dbReference type="AlphaFoldDB" id="A0A2I1C0H6"/>
<keyword evidence="4 5" id="KW-0472">Membrane</keyword>
<sequence length="328" mass="35585">MESLPTSLVGKLQQIDYIGITLLVGGLAAFLAPLTWGVGGGIYTWNSWHTICPIVIGGMGLLAFGVYEHRFARYPTIPLTIFQNRTVMVSYAGTVMHGLVLWCLLYYLPLYYEAVKEYSPIMSGVAFFPESFTVAPSAMVTGIIITYTGSYWWAIWLGWTISTLGIGLLCYMKVGSSIPAWVFLNIVPGLGLGLLFPALCFAVQASSTVENMAIATAMFSFSRALGNTIGVAVGGVIFQNSMRRGLQAKAPLALMAEEYSQDAARMVGVIKQMPADLGWKKELLKEAYTDSVRMIWAVCCGITGVGLLSSLLTEGRALNQPLEGNQQL</sequence>
<evidence type="ECO:0000313" key="6">
    <source>
        <dbReference type="EMBL" id="PKX91127.1"/>
    </source>
</evidence>
<keyword evidence="7" id="KW-1185">Reference proteome</keyword>
<feature type="transmembrane region" description="Helical" evidence="5">
    <location>
        <begin position="212"/>
        <end position="238"/>
    </location>
</feature>
<dbReference type="FunFam" id="1.20.1250.20:FF:000786">
    <property type="entry name" value="MFS multidrug transporter, putative"/>
    <property type="match status" value="1"/>
</dbReference>
<dbReference type="PANTHER" id="PTHR23501:SF59">
    <property type="entry name" value="MAJOR FACILITATOR SUPERFAMILY (MFS) PROFILE DOMAIN-CONTAINING PROTEIN-RELATED"/>
    <property type="match status" value="1"/>
</dbReference>
<name>A0A2I1C0H6_ASPN1</name>
<feature type="transmembrane region" description="Helical" evidence="5">
    <location>
        <begin position="87"/>
        <end position="108"/>
    </location>
</feature>
<dbReference type="Proteomes" id="UP000234474">
    <property type="component" value="Unassembled WGS sequence"/>
</dbReference>
<evidence type="ECO:0000256" key="2">
    <source>
        <dbReference type="ARBA" id="ARBA00022692"/>
    </source>
</evidence>
<evidence type="ECO:0000256" key="5">
    <source>
        <dbReference type="SAM" id="Phobius"/>
    </source>
</evidence>
<protein>
    <submittedName>
        <fullName evidence="6">MFS general substrate transporter</fullName>
    </submittedName>
</protein>
<feature type="transmembrane region" description="Helical" evidence="5">
    <location>
        <begin position="120"/>
        <end position="145"/>
    </location>
</feature>
<dbReference type="STRING" id="1392255.A0A2I1C0H6"/>
<dbReference type="OrthoDB" id="2351791at2759"/>
<dbReference type="OMA" id="TGWITIS"/>
<gene>
    <name evidence="6" type="ORF">P174DRAFT_495394</name>
</gene>
<evidence type="ECO:0000256" key="1">
    <source>
        <dbReference type="ARBA" id="ARBA00004141"/>
    </source>
</evidence>
<dbReference type="SUPFAM" id="SSF103473">
    <property type="entry name" value="MFS general substrate transporter"/>
    <property type="match status" value="1"/>
</dbReference>
<feature type="transmembrane region" description="Helical" evidence="5">
    <location>
        <begin position="17"/>
        <end position="36"/>
    </location>
</feature>
<dbReference type="GeneID" id="36538201"/>
<feature type="transmembrane region" description="Helical" evidence="5">
    <location>
        <begin position="183"/>
        <end position="206"/>
    </location>
</feature>
<feature type="transmembrane region" description="Helical" evidence="5">
    <location>
        <begin position="151"/>
        <end position="171"/>
    </location>
</feature>
<dbReference type="GO" id="GO:0022857">
    <property type="term" value="F:transmembrane transporter activity"/>
    <property type="evidence" value="ECO:0007669"/>
    <property type="project" value="TreeGrafter"/>
</dbReference>
<dbReference type="RefSeq" id="XP_024679722.1">
    <property type="nucleotide sequence ID" value="XM_024830864.1"/>
</dbReference>
<reference evidence="7" key="1">
    <citation type="journal article" date="2018" name="Proc. Natl. Acad. Sci. U.S.A.">
        <title>Linking secondary metabolites to gene clusters through genome sequencing of six diverse Aspergillus species.</title>
        <authorList>
            <person name="Kaerboelling I."/>
            <person name="Vesth T.C."/>
            <person name="Frisvad J.C."/>
            <person name="Nybo J.L."/>
            <person name="Theobald S."/>
            <person name="Kuo A."/>
            <person name="Bowyer P."/>
            <person name="Matsuda Y."/>
            <person name="Mondo S."/>
            <person name="Lyhne E.K."/>
            <person name="Kogle M.E."/>
            <person name="Clum A."/>
            <person name="Lipzen A."/>
            <person name="Salamov A."/>
            <person name="Ngan C.Y."/>
            <person name="Daum C."/>
            <person name="Chiniquy J."/>
            <person name="Barry K."/>
            <person name="LaButti K."/>
            <person name="Haridas S."/>
            <person name="Simmons B.A."/>
            <person name="Magnuson J.K."/>
            <person name="Mortensen U.H."/>
            <person name="Larsen T.O."/>
            <person name="Grigoriev I.V."/>
            <person name="Baker S.E."/>
            <person name="Andersen M.R."/>
        </authorList>
    </citation>
    <scope>NUCLEOTIDE SEQUENCE [LARGE SCALE GENOMIC DNA]</scope>
    <source>
        <strain evidence="7">IBT 16806</strain>
    </source>
</reference>
<evidence type="ECO:0000313" key="7">
    <source>
        <dbReference type="Proteomes" id="UP000234474"/>
    </source>
</evidence>
<dbReference type="GO" id="GO:0005886">
    <property type="term" value="C:plasma membrane"/>
    <property type="evidence" value="ECO:0007669"/>
    <property type="project" value="TreeGrafter"/>
</dbReference>
<evidence type="ECO:0000256" key="3">
    <source>
        <dbReference type="ARBA" id="ARBA00022989"/>
    </source>
</evidence>
<dbReference type="EMBL" id="MSZS01000007">
    <property type="protein sequence ID" value="PKX91127.1"/>
    <property type="molecule type" value="Genomic_DNA"/>
</dbReference>
<dbReference type="Gene3D" id="1.20.1250.20">
    <property type="entry name" value="MFS general substrate transporter like domains"/>
    <property type="match status" value="1"/>
</dbReference>